<feature type="domain" description="EF-hand" evidence="14">
    <location>
        <begin position="84"/>
        <end position="119"/>
    </location>
</feature>
<evidence type="ECO:0000256" key="5">
    <source>
        <dbReference type="ARBA" id="ARBA00022723"/>
    </source>
</evidence>
<dbReference type="EMBL" id="FN649750">
    <property type="protein sequence ID" value="CBN74314.1"/>
    <property type="molecule type" value="Genomic_DNA"/>
</dbReference>
<evidence type="ECO:0000259" key="14">
    <source>
        <dbReference type="PROSITE" id="PS50222"/>
    </source>
</evidence>
<dbReference type="InterPro" id="IPR018247">
    <property type="entry name" value="EF_Hand_1_Ca_BS"/>
</dbReference>
<keyword evidence="10" id="KW-0496">Mitochondrion</keyword>
<dbReference type="GO" id="GO:0005743">
    <property type="term" value="C:mitochondrial inner membrane"/>
    <property type="evidence" value="ECO:0007669"/>
    <property type="project" value="UniProtKB-SubCell"/>
</dbReference>
<feature type="domain" description="EF-hand" evidence="14">
    <location>
        <begin position="40"/>
        <end position="75"/>
    </location>
</feature>
<proteinExistence type="inferred from homology"/>
<dbReference type="EMBL" id="FN648364">
    <property type="protein sequence ID" value="CBN74314.1"/>
    <property type="molecule type" value="Genomic_DNA"/>
</dbReference>
<dbReference type="InterPro" id="IPR011992">
    <property type="entry name" value="EF-hand-dom_pair"/>
</dbReference>
<keyword evidence="9" id="KW-1133">Transmembrane helix</keyword>
<dbReference type="STRING" id="2880.D8LH95"/>
<dbReference type="PROSITE" id="PS00018">
    <property type="entry name" value="EF_HAND_1"/>
    <property type="match status" value="1"/>
</dbReference>
<keyword evidence="11 12" id="KW-0472">Membrane</keyword>
<evidence type="ECO:0000256" key="13">
    <source>
        <dbReference type="RuleBase" id="RU000488"/>
    </source>
</evidence>
<evidence type="ECO:0000313" key="16">
    <source>
        <dbReference type="Proteomes" id="UP000002630"/>
    </source>
</evidence>
<evidence type="ECO:0000256" key="9">
    <source>
        <dbReference type="ARBA" id="ARBA00022989"/>
    </source>
</evidence>
<organism evidence="15 16">
    <name type="scientific">Ectocarpus siliculosus</name>
    <name type="common">Brown alga</name>
    <name type="synonym">Conferva siliculosa</name>
    <dbReference type="NCBI Taxonomy" id="2880"/>
    <lineage>
        <taxon>Eukaryota</taxon>
        <taxon>Sar</taxon>
        <taxon>Stramenopiles</taxon>
        <taxon>Ochrophyta</taxon>
        <taxon>PX clade</taxon>
        <taxon>Phaeophyceae</taxon>
        <taxon>Ectocarpales</taxon>
        <taxon>Ectocarpaceae</taxon>
        <taxon>Ectocarpus</taxon>
    </lineage>
</organism>
<evidence type="ECO:0000256" key="10">
    <source>
        <dbReference type="ARBA" id="ARBA00023128"/>
    </source>
</evidence>
<dbReference type="PROSITE" id="PS50222">
    <property type="entry name" value="EF_HAND_2"/>
    <property type="match status" value="3"/>
</dbReference>
<sequence length="489" mass="53623">MVLKRTLSIAKAPDLDEEEEEEELERFKVQTGLQTLELPSKADHVEGLFTVFDKNRDGIIHFAEFEELALHRRHAAHFLRTDGELLAQLADVFENLDHTADGFIRKEDIRRALDKLDIVASDAQITKLMFRADLDNDGKISRKEFQQFLLLCSPASVAEVFDYWAHASAIDIGEDMSAPDNFESQAQAVVTFVAGAIAGVVSRTATAPFDRLKTLLQSGKTKGTIAKSMSNIYRQEGWLAFWNGNGANTLKIMPESAIRFLGYEIFKNSICKDPDNVRVGERFLAGSMAGSLAQLVIYPLEIAKTRLAVGEKGEFKGIGDCLTRIVRENGMRGLFRGLPASLMGIVPYSGTDLAMFYTLKARWMAANPGAKEGPDVMTLLGFGALSSTCGQLVAYPLQLVRTKLQAQGMPGIPHTYTSTADCFRRTLKHEGVQGLYRGLGPNFLKALPAIAISYAVFEKARTKLSSLVPKHGGGSNRRVLVGGESPTTG</sequence>
<dbReference type="Pfam" id="PF13833">
    <property type="entry name" value="EF-hand_8"/>
    <property type="match status" value="1"/>
</dbReference>
<gene>
    <name evidence="15" type="ORF">Esi_0019_0103</name>
</gene>
<keyword evidence="7" id="KW-0999">Mitochondrion inner membrane</keyword>
<keyword evidence="16" id="KW-1185">Reference proteome</keyword>
<dbReference type="Proteomes" id="UP000002630">
    <property type="component" value="Linkage Group LG25"/>
</dbReference>
<dbReference type="Gene3D" id="1.50.40.10">
    <property type="entry name" value="Mitochondrial carrier domain"/>
    <property type="match status" value="1"/>
</dbReference>
<dbReference type="CDD" id="cd00051">
    <property type="entry name" value="EFh"/>
    <property type="match status" value="1"/>
</dbReference>
<evidence type="ECO:0000256" key="12">
    <source>
        <dbReference type="PROSITE-ProRule" id="PRU00282"/>
    </source>
</evidence>
<evidence type="ECO:0000256" key="8">
    <source>
        <dbReference type="ARBA" id="ARBA00022837"/>
    </source>
</evidence>
<reference evidence="15 16" key="1">
    <citation type="journal article" date="2010" name="Nature">
        <title>The Ectocarpus genome and the independent evolution of multicellularity in brown algae.</title>
        <authorList>
            <person name="Cock J.M."/>
            <person name="Sterck L."/>
            <person name="Rouze P."/>
            <person name="Scornet D."/>
            <person name="Allen A.E."/>
            <person name="Amoutzias G."/>
            <person name="Anthouard V."/>
            <person name="Artiguenave F."/>
            <person name="Aury J.M."/>
            <person name="Badger J.H."/>
            <person name="Beszteri B."/>
            <person name="Billiau K."/>
            <person name="Bonnet E."/>
            <person name="Bothwell J.H."/>
            <person name="Bowler C."/>
            <person name="Boyen C."/>
            <person name="Brownlee C."/>
            <person name="Carrano C.J."/>
            <person name="Charrier B."/>
            <person name="Cho G.Y."/>
            <person name="Coelho S.M."/>
            <person name="Collen J."/>
            <person name="Corre E."/>
            <person name="Da Silva C."/>
            <person name="Delage L."/>
            <person name="Delaroque N."/>
            <person name="Dittami S.M."/>
            <person name="Doulbeau S."/>
            <person name="Elias M."/>
            <person name="Farnham G."/>
            <person name="Gachon C.M."/>
            <person name="Gschloessl B."/>
            <person name="Heesch S."/>
            <person name="Jabbari K."/>
            <person name="Jubin C."/>
            <person name="Kawai H."/>
            <person name="Kimura K."/>
            <person name="Kloareg B."/>
            <person name="Kupper F.C."/>
            <person name="Lang D."/>
            <person name="Le Bail A."/>
            <person name="Leblanc C."/>
            <person name="Lerouge P."/>
            <person name="Lohr M."/>
            <person name="Lopez P.J."/>
            <person name="Martens C."/>
            <person name="Maumus F."/>
            <person name="Michel G."/>
            <person name="Miranda-Saavedra D."/>
            <person name="Morales J."/>
            <person name="Moreau H."/>
            <person name="Motomura T."/>
            <person name="Nagasato C."/>
            <person name="Napoli C.A."/>
            <person name="Nelson D.R."/>
            <person name="Nyvall-Collen P."/>
            <person name="Peters A.F."/>
            <person name="Pommier C."/>
            <person name="Potin P."/>
            <person name="Poulain J."/>
            <person name="Quesneville H."/>
            <person name="Read B."/>
            <person name="Rensing S.A."/>
            <person name="Ritter A."/>
            <person name="Rousvoal S."/>
            <person name="Samanta M."/>
            <person name="Samson G."/>
            <person name="Schroeder D.C."/>
            <person name="Segurens B."/>
            <person name="Strittmatter M."/>
            <person name="Tonon T."/>
            <person name="Tregear J.W."/>
            <person name="Valentin K."/>
            <person name="von Dassow P."/>
            <person name="Yamagishi T."/>
            <person name="Van de Peer Y."/>
            <person name="Wincker P."/>
        </authorList>
    </citation>
    <scope>NUCLEOTIDE SEQUENCE [LARGE SCALE GENOMIC DNA]</scope>
    <source>
        <strain evidence="16">Ec32 / CCAP1310/4</strain>
    </source>
</reference>
<protein>
    <submittedName>
        <fullName evidence="15">N/a</fullName>
    </submittedName>
</protein>
<feature type="repeat" description="Solcar" evidence="12">
    <location>
        <begin position="277"/>
        <end position="362"/>
    </location>
</feature>
<dbReference type="OrthoDB" id="270584at2759"/>
<evidence type="ECO:0000256" key="2">
    <source>
        <dbReference type="ARBA" id="ARBA00006375"/>
    </source>
</evidence>
<feature type="domain" description="EF-hand" evidence="14">
    <location>
        <begin position="120"/>
        <end position="155"/>
    </location>
</feature>
<keyword evidence="8" id="KW-0106">Calcium</keyword>
<dbReference type="PRINTS" id="PR00926">
    <property type="entry name" value="MITOCARRIER"/>
</dbReference>
<evidence type="ECO:0000256" key="11">
    <source>
        <dbReference type="ARBA" id="ARBA00023136"/>
    </source>
</evidence>
<keyword evidence="6" id="KW-0677">Repeat</keyword>
<dbReference type="InterPro" id="IPR002048">
    <property type="entry name" value="EF_hand_dom"/>
</dbReference>
<keyword evidence="5" id="KW-0479">Metal-binding</keyword>
<dbReference type="Gene3D" id="1.10.238.10">
    <property type="entry name" value="EF-hand"/>
    <property type="match status" value="1"/>
</dbReference>
<dbReference type="eggNOG" id="KOG0036">
    <property type="taxonomic scope" value="Eukaryota"/>
</dbReference>
<dbReference type="PANTHER" id="PTHR24089">
    <property type="entry name" value="SOLUTE CARRIER FAMILY 25"/>
    <property type="match status" value="1"/>
</dbReference>
<evidence type="ECO:0000256" key="4">
    <source>
        <dbReference type="ARBA" id="ARBA00022692"/>
    </source>
</evidence>
<dbReference type="OMA" id="VISYAEW"/>
<dbReference type="GO" id="GO:0055085">
    <property type="term" value="P:transmembrane transport"/>
    <property type="evidence" value="ECO:0007669"/>
    <property type="project" value="InterPro"/>
</dbReference>
<dbReference type="InterPro" id="IPR023395">
    <property type="entry name" value="MCP_dom_sf"/>
</dbReference>
<dbReference type="InParanoid" id="D8LH95"/>
<dbReference type="GO" id="GO:0005509">
    <property type="term" value="F:calcium ion binding"/>
    <property type="evidence" value="ECO:0007669"/>
    <property type="project" value="InterPro"/>
</dbReference>
<dbReference type="SUPFAM" id="SSF103506">
    <property type="entry name" value="Mitochondrial carrier"/>
    <property type="match status" value="1"/>
</dbReference>
<dbReference type="SUPFAM" id="SSF47473">
    <property type="entry name" value="EF-hand"/>
    <property type="match status" value="1"/>
</dbReference>
<name>D8LH95_ECTSI</name>
<dbReference type="PROSITE" id="PS50920">
    <property type="entry name" value="SOLCAR"/>
    <property type="match status" value="3"/>
</dbReference>
<evidence type="ECO:0000256" key="7">
    <source>
        <dbReference type="ARBA" id="ARBA00022792"/>
    </source>
</evidence>
<dbReference type="FunCoup" id="D8LH95">
    <property type="interactions" value="6"/>
</dbReference>
<dbReference type="InterPro" id="IPR018108">
    <property type="entry name" value="MCP_transmembrane"/>
</dbReference>
<keyword evidence="4 12" id="KW-0812">Transmembrane</keyword>
<keyword evidence="3 13" id="KW-0813">Transport</keyword>
<dbReference type="Pfam" id="PF00153">
    <property type="entry name" value="Mito_carr"/>
    <property type="match status" value="3"/>
</dbReference>
<dbReference type="AlphaFoldDB" id="D8LH95"/>
<dbReference type="Pfam" id="PF13499">
    <property type="entry name" value="EF-hand_7"/>
    <property type="match status" value="1"/>
</dbReference>
<comment type="subcellular location">
    <subcellularLocation>
        <location evidence="1">Mitochondrion inner membrane</location>
        <topology evidence="1">Multi-pass membrane protein</topology>
    </subcellularLocation>
</comment>
<comment type="similarity">
    <text evidence="2 13">Belongs to the mitochondrial carrier (TC 2.A.29) family.</text>
</comment>
<evidence type="ECO:0000256" key="1">
    <source>
        <dbReference type="ARBA" id="ARBA00004448"/>
    </source>
</evidence>
<evidence type="ECO:0000256" key="6">
    <source>
        <dbReference type="ARBA" id="ARBA00022737"/>
    </source>
</evidence>
<dbReference type="FunFam" id="1.50.40.10:FF:000016">
    <property type="entry name" value="Solute carrier family 25 member 23"/>
    <property type="match status" value="1"/>
</dbReference>
<dbReference type="InterPro" id="IPR002067">
    <property type="entry name" value="MCP"/>
</dbReference>
<feature type="repeat" description="Solcar" evidence="12">
    <location>
        <begin position="186"/>
        <end position="269"/>
    </location>
</feature>
<evidence type="ECO:0000313" key="15">
    <source>
        <dbReference type="EMBL" id="CBN74314.1"/>
    </source>
</evidence>
<feature type="repeat" description="Solcar" evidence="12">
    <location>
        <begin position="374"/>
        <end position="463"/>
    </location>
</feature>
<evidence type="ECO:0000256" key="3">
    <source>
        <dbReference type="ARBA" id="ARBA00022448"/>
    </source>
</evidence>
<accession>D8LH95</accession>
<dbReference type="SMART" id="SM00054">
    <property type="entry name" value="EFh"/>
    <property type="match status" value="3"/>
</dbReference>